<evidence type="ECO:0000313" key="3">
    <source>
        <dbReference type="Proteomes" id="UP000095512"/>
    </source>
</evidence>
<sequence>MTYFTNSPFERMMQQKPMGGRETCPSALPKNHRCYGCSSYGRACFGLCHRDLIIKPKPKEGGTTK</sequence>
<accession>A0A174RS37</accession>
<organism evidence="2 3">
    <name type="scientific">Enterocloster clostridioformis</name>
    <dbReference type="NCBI Taxonomy" id="1531"/>
    <lineage>
        <taxon>Bacteria</taxon>
        <taxon>Bacillati</taxon>
        <taxon>Bacillota</taxon>
        <taxon>Clostridia</taxon>
        <taxon>Lachnospirales</taxon>
        <taxon>Lachnospiraceae</taxon>
        <taxon>Enterocloster</taxon>
    </lineage>
</organism>
<evidence type="ECO:0000256" key="1">
    <source>
        <dbReference type="SAM" id="MobiDB-lite"/>
    </source>
</evidence>
<feature type="region of interest" description="Disordered" evidence="1">
    <location>
        <begin position="1"/>
        <end position="22"/>
    </location>
</feature>
<gene>
    <name evidence="2" type="ORF">ERS852480_04234</name>
</gene>
<dbReference type="EMBL" id="CZAB01000056">
    <property type="protein sequence ID" value="CUP85119.1"/>
    <property type="molecule type" value="Genomic_DNA"/>
</dbReference>
<name>A0A174RS37_9FIRM</name>
<evidence type="ECO:0000313" key="2">
    <source>
        <dbReference type="EMBL" id="CUP85119.1"/>
    </source>
</evidence>
<protein>
    <submittedName>
        <fullName evidence="2">Uncharacterized protein</fullName>
    </submittedName>
</protein>
<proteinExistence type="predicted"/>
<reference evidence="2 3" key="1">
    <citation type="submission" date="2015-09" db="EMBL/GenBank/DDBJ databases">
        <authorList>
            <consortium name="Pathogen Informatics"/>
        </authorList>
    </citation>
    <scope>NUCLEOTIDE SEQUENCE [LARGE SCALE GENOMIC DNA]</scope>
    <source>
        <strain evidence="2 3">2789STDY5834865</strain>
    </source>
</reference>
<dbReference type="Proteomes" id="UP000095512">
    <property type="component" value="Unassembled WGS sequence"/>
</dbReference>
<dbReference type="GeneID" id="86055980"/>
<dbReference type="RefSeq" id="WP_057572683.1">
    <property type="nucleotide sequence ID" value="NZ_CZAB01000056.1"/>
</dbReference>
<dbReference type="AlphaFoldDB" id="A0A174RS37"/>